<evidence type="ECO:0000256" key="5">
    <source>
        <dbReference type="ARBA" id="ARBA00023004"/>
    </source>
</evidence>
<keyword evidence="4" id="KW-0560">Oxidoreductase</keyword>
<name>A0A9Q9EEA6_9PEZI</name>
<dbReference type="GO" id="GO:0020037">
    <property type="term" value="F:heme binding"/>
    <property type="evidence" value="ECO:0007669"/>
    <property type="project" value="InterPro"/>
</dbReference>
<keyword evidence="8" id="KW-0575">Peroxidase</keyword>
<dbReference type="PANTHER" id="PTHR11903:SF13">
    <property type="entry name" value="LINOLEATE 10R-LIPOXYGENASE"/>
    <property type="match status" value="1"/>
</dbReference>
<evidence type="ECO:0000256" key="4">
    <source>
        <dbReference type="ARBA" id="ARBA00023002"/>
    </source>
</evidence>
<dbReference type="InterPro" id="IPR001128">
    <property type="entry name" value="Cyt_P450"/>
</dbReference>
<dbReference type="PROSITE" id="PS50292">
    <property type="entry name" value="PEROXIDASE_3"/>
    <property type="match status" value="1"/>
</dbReference>
<evidence type="ECO:0000256" key="2">
    <source>
        <dbReference type="ARBA" id="ARBA00022723"/>
    </source>
</evidence>
<dbReference type="GO" id="GO:0051213">
    <property type="term" value="F:dioxygenase activity"/>
    <property type="evidence" value="ECO:0007669"/>
    <property type="project" value="UniProtKB-KW"/>
</dbReference>
<feature type="binding site" description="axial binding residue" evidence="6">
    <location>
        <position position="573"/>
    </location>
    <ligand>
        <name>heme b</name>
        <dbReference type="ChEBI" id="CHEBI:60344"/>
    </ligand>
    <ligandPart>
        <name>Fe</name>
        <dbReference type="ChEBI" id="CHEBI:18248"/>
    </ligandPart>
</feature>
<sequence>MDLPARQEPWLSIWPVFTQTGAIVEQHEFELQPKSPISMDEDQESLKAGLHDRQHGARSCGHQYKQMQLLGMPSNGMTVAKRVNGATLEEAKGDPGPKAAIARRRPRRTKRERAELEERLWKPLPPLRDMDIEIFHPKEDALVHAATDAEMDRHASKRDVAQQSEHIMNGTPMTTQTETNGVKPTPEPELSTLDKMRTNVRQSMQQMKTLLNAVKAPLPSQSGDGSYLPQPEKEDIMKDLGEIFRDIPRQDINDLDGLLKAVKAAKFGQPMDDKEYLMESMIAVATKLPDSFLQKKITETMVTTLWEDLEHPPQTLLSDEFQFRQPDGSNNSYKYPEIGKAGMPYARTVAPKVKQGGVLPDPGILFDSLMARKEGKPEKHTNRISSMLFYLASIIIHDIFRTDHTDYNKSNTSSYLDLAPLYGSNWEEQKRMRTFKDGKIKPDCFSETRLLTFPPGVGAMLICFNRYHNYVVEQLASINEDGRFSVNPKKPTVDRYGAQGLDKRDDDLFQTARLVTCGLYVNIILIDYVRTILNLNRTDDNWQLDPRINIADGPPVGTGNQCAAEFNLVYRWHSAVSHKDDLWTQQLFKEMFPSVTPTEAAKPEHMYKFLGMLKEVQEKTEVKEPNERDFPALKEEKLNRVKAGPFAGRYEDDDIADLLVSSIEDCANAMGPQQVPVVMKAIEILGIQQARTWKCATLNEMRKHFHLTPHETFESITDNKEVAEALRHLYDTPDQVELYPGLVVEDAKDPKLPGSGLCPSYTTSRGVLSDAVALVRGDRFYTSSYTPALLTNWGYQEASSDLTIDNGCVFYKLFLRALPNSFNPASTYVHYPMTVPDEMHTILKGLNKAHLYNFDKPTESHHPVVLFSAAAAKTVTEDQTTFNVTWGPAMEFLMGPKARNFMLAGDGPKNAESRAVMEKAMFQGGSSRAIPKGNEKWLKAVRDFYEQKTTELLKDKSYKLAGVNYVDIIRDVSNMAHVHFGSELFSLPLKTKEFTRGIFTEAQMYLIMAAVFICVFFDLDPPKSFPLRMKARAACQQLGALMKLQVESIKRTGRIAEMLIDAIKPNDGPLGDYGVHMISQLIKANPNMDVDELVWGNIMGTVGGMVPNQGQLFGQALDYFFTEGKEHLSEINRLAKLDTPEADDLLMHYLMEGARLSGETGAFRYATKDITIVDDTGLENLPGSDKGKVTHNLKKGDTVMVNFKAASRDPRAFPNPDKLDLTRPFDSYLMLGHGAHQCLGLPMTRVALTTMLKVIGRLDNLRAAPVAIGHRSEPHTVKKVVKEFVPGDSKVLPESWHYHLYLTEDWDQYFPFPTSLKISWDGPIPEVKRRS</sequence>
<dbReference type="SUPFAM" id="SSF48264">
    <property type="entry name" value="Cytochrome P450"/>
    <property type="match status" value="1"/>
</dbReference>
<dbReference type="CDD" id="cd09817">
    <property type="entry name" value="linoleate_diol_synthase_like"/>
    <property type="match status" value="1"/>
</dbReference>
<keyword evidence="6" id="KW-0349">Heme</keyword>
<dbReference type="Gene3D" id="1.10.640.10">
    <property type="entry name" value="Haem peroxidase domain superfamily, animal type"/>
    <property type="match status" value="1"/>
</dbReference>
<comment type="subunit">
    <text evidence="1">Homotetramer.</text>
</comment>
<dbReference type="OrthoDB" id="823504at2759"/>
<feature type="compositionally biased region" description="Polar residues" evidence="7">
    <location>
        <begin position="171"/>
        <end position="182"/>
    </location>
</feature>
<dbReference type="EMBL" id="CP099418">
    <property type="protein sequence ID" value="USW46709.1"/>
    <property type="molecule type" value="Genomic_DNA"/>
</dbReference>
<evidence type="ECO:0000256" key="7">
    <source>
        <dbReference type="SAM" id="MobiDB-lite"/>
    </source>
</evidence>
<dbReference type="Pfam" id="PF03098">
    <property type="entry name" value="An_peroxidase"/>
    <property type="match status" value="1"/>
</dbReference>
<gene>
    <name evidence="8" type="ORF">Slin15195_G000280</name>
</gene>
<dbReference type="InterPro" id="IPR010255">
    <property type="entry name" value="Haem_peroxidase_sf"/>
</dbReference>
<dbReference type="InterPro" id="IPR034812">
    <property type="entry name" value="Ppo-like_N"/>
</dbReference>
<keyword evidence="5 6" id="KW-0408">Iron</keyword>
<dbReference type="InterPro" id="IPR037120">
    <property type="entry name" value="Haem_peroxidase_sf_animal"/>
</dbReference>
<dbReference type="SUPFAM" id="SSF48113">
    <property type="entry name" value="Heme-dependent peroxidases"/>
    <property type="match status" value="1"/>
</dbReference>
<dbReference type="PRINTS" id="PR00457">
    <property type="entry name" value="ANPEROXIDASE"/>
</dbReference>
<dbReference type="Pfam" id="PF00067">
    <property type="entry name" value="p450"/>
    <property type="match status" value="1"/>
</dbReference>
<organism evidence="8 9">
    <name type="scientific">Septoria linicola</name>
    <dbReference type="NCBI Taxonomy" id="215465"/>
    <lineage>
        <taxon>Eukaryota</taxon>
        <taxon>Fungi</taxon>
        <taxon>Dikarya</taxon>
        <taxon>Ascomycota</taxon>
        <taxon>Pezizomycotina</taxon>
        <taxon>Dothideomycetes</taxon>
        <taxon>Dothideomycetidae</taxon>
        <taxon>Mycosphaerellales</taxon>
        <taxon>Mycosphaerellaceae</taxon>
        <taxon>Septoria</taxon>
    </lineage>
</organism>
<evidence type="ECO:0000256" key="3">
    <source>
        <dbReference type="ARBA" id="ARBA00022964"/>
    </source>
</evidence>
<evidence type="ECO:0000313" key="8">
    <source>
        <dbReference type="EMBL" id="USW46709.1"/>
    </source>
</evidence>
<dbReference type="Proteomes" id="UP001056384">
    <property type="component" value="Chromosome 1"/>
</dbReference>
<keyword evidence="2 6" id="KW-0479">Metal-binding</keyword>
<evidence type="ECO:0000256" key="6">
    <source>
        <dbReference type="PIRSR" id="PIRSR619791-2"/>
    </source>
</evidence>
<dbReference type="PANTHER" id="PTHR11903">
    <property type="entry name" value="PROSTAGLANDIN G/H SYNTHASE"/>
    <property type="match status" value="1"/>
</dbReference>
<keyword evidence="3" id="KW-0223">Dioxygenase</keyword>
<accession>A0A9Q9EEA6</accession>
<dbReference type="GO" id="GO:0005506">
    <property type="term" value="F:iron ion binding"/>
    <property type="evidence" value="ECO:0007669"/>
    <property type="project" value="InterPro"/>
</dbReference>
<dbReference type="GO" id="GO:0004497">
    <property type="term" value="F:monooxygenase activity"/>
    <property type="evidence" value="ECO:0007669"/>
    <property type="project" value="InterPro"/>
</dbReference>
<dbReference type="InterPro" id="IPR036396">
    <property type="entry name" value="Cyt_P450_sf"/>
</dbReference>
<evidence type="ECO:0000256" key="1">
    <source>
        <dbReference type="ARBA" id="ARBA00011881"/>
    </source>
</evidence>
<dbReference type="InterPro" id="IPR050783">
    <property type="entry name" value="Oxylipin_biosynth_metab"/>
</dbReference>
<evidence type="ECO:0000313" key="9">
    <source>
        <dbReference type="Proteomes" id="UP001056384"/>
    </source>
</evidence>
<dbReference type="Gene3D" id="1.10.630.10">
    <property type="entry name" value="Cytochrome P450"/>
    <property type="match status" value="1"/>
</dbReference>
<dbReference type="GO" id="GO:0004601">
    <property type="term" value="F:peroxidase activity"/>
    <property type="evidence" value="ECO:0007669"/>
    <property type="project" value="UniProtKB-KW"/>
</dbReference>
<dbReference type="CDD" id="cd20612">
    <property type="entry name" value="CYP_LDS-like_C"/>
    <property type="match status" value="1"/>
</dbReference>
<reference evidence="8" key="1">
    <citation type="submission" date="2022-06" db="EMBL/GenBank/DDBJ databases">
        <title>Complete genome sequences of two strains of the flax pathogen Septoria linicola.</title>
        <authorList>
            <person name="Lapalu N."/>
            <person name="Simon A."/>
            <person name="Demenou B."/>
            <person name="Paumier D."/>
            <person name="Guillot M.-P."/>
            <person name="Gout L."/>
            <person name="Valade R."/>
        </authorList>
    </citation>
    <scope>NUCLEOTIDE SEQUENCE</scope>
    <source>
        <strain evidence="8">SE15195</strain>
    </source>
</reference>
<dbReference type="GO" id="GO:0016705">
    <property type="term" value="F:oxidoreductase activity, acting on paired donors, with incorporation or reduction of molecular oxygen"/>
    <property type="evidence" value="ECO:0007669"/>
    <property type="project" value="InterPro"/>
</dbReference>
<feature type="region of interest" description="Disordered" evidence="7">
    <location>
        <begin position="171"/>
        <end position="190"/>
    </location>
</feature>
<dbReference type="GO" id="GO:0006979">
    <property type="term" value="P:response to oxidative stress"/>
    <property type="evidence" value="ECO:0007669"/>
    <property type="project" value="InterPro"/>
</dbReference>
<protein>
    <submittedName>
        <fullName evidence="8">Hem peroxidase superfamily, hem peroxidase, animal-type, cytochrome P450 superfamily</fullName>
    </submittedName>
</protein>
<keyword evidence="9" id="KW-1185">Reference proteome</keyword>
<dbReference type="GO" id="GO:0006631">
    <property type="term" value="P:fatty acid metabolic process"/>
    <property type="evidence" value="ECO:0007669"/>
    <property type="project" value="UniProtKB-ARBA"/>
</dbReference>
<feature type="compositionally biased region" description="Basic residues" evidence="7">
    <location>
        <begin position="101"/>
        <end position="111"/>
    </location>
</feature>
<feature type="region of interest" description="Disordered" evidence="7">
    <location>
        <begin position="89"/>
        <end position="111"/>
    </location>
</feature>
<dbReference type="InterPro" id="IPR019791">
    <property type="entry name" value="Haem_peroxidase_animal"/>
</dbReference>
<proteinExistence type="predicted"/>